<protein>
    <submittedName>
        <fullName evidence="1">SAP domain-containing protein</fullName>
    </submittedName>
</protein>
<dbReference type="RefSeq" id="WP_014960756.1">
    <property type="nucleotide sequence ID" value="NZ_CP007243.1"/>
</dbReference>
<dbReference type="AlphaFoldDB" id="A0A059XYM9"/>
<proteinExistence type="predicted"/>
<sequence>MNMQEIRAIARQRHMPPGRLKKADLIRALQRLEGNFDCFGSAREGICSQFECLWRKDCLGKNGDAANRK</sequence>
<dbReference type="Proteomes" id="UP000027059">
    <property type="component" value="Chromosome"/>
</dbReference>
<gene>
    <name evidence="1" type="ORF">Y981_04505</name>
</gene>
<organism evidence="1 2">
    <name type="scientific">Leptospirillum ferriphilum YSK</name>
    <dbReference type="NCBI Taxonomy" id="1441628"/>
    <lineage>
        <taxon>Bacteria</taxon>
        <taxon>Pseudomonadati</taxon>
        <taxon>Nitrospirota</taxon>
        <taxon>Nitrospiria</taxon>
        <taxon>Nitrospirales</taxon>
        <taxon>Nitrospiraceae</taxon>
        <taxon>Leptospirillum</taxon>
    </lineage>
</organism>
<keyword evidence="2" id="KW-1185">Reference proteome</keyword>
<reference evidence="1 2" key="2">
    <citation type="journal article" date="2015" name="Biomed. Res. Int.">
        <title>Effects of Arsenite Resistance on the Growth and Functional Gene Expression of Leptospirillum ferriphilum and Acidithiobacillus thiooxidans in Pure Culture and Coculture.</title>
        <authorList>
            <person name="Jiang H."/>
            <person name="Liang Y."/>
            <person name="Yin H."/>
            <person name="Xiao Y."/>
            <person name="Guo X."/>
            <person name="Xu Y."/>
            <person name="Hu Q."/>
            <person name="Liu H."/>
            <person name="Liu X."/>
        </authorList>
    </citation>
    <scope>NUCLEOTIDE SEQUENCE [LARGE SCALE GENOMIC DNA]</scope>
    <source>
        <strain evidence="1 2">YSK</strain>
    </source>
</reference>
<evidence type="ECO:0000313" key="1">
    <source>
        <dbReference type="EMBL" id="AIA30302.1"/>
    </source>
</evidence>
<dbReference type="HOGENOM" id="CLU_203783_0_0_0"/>
<dbReference type="EMBL" id="CP007243">
    <property type="protein sequence ID" value="AIA30302.1"/>
    <property type="molecule type" value="Genomic_DNA"/>
</dbReference>
<evidence type="ECO:0000313" key="2">
    <source>
        <dbReference type="Proteomes" id="UP000027059"/>
    </source>
</evidence>
<dbReference type="OrthoDB" id="1687780at2"/>
<name>A0A059XYM9_9BACT</name>
<reference evidence="2" key="1">
    <citation type="submission" date="2014-02" db="EMBL/GenBank/DDBJ databases">
        <title>Complete genome sequence and comparative genomic analysis of the nitrogen-fixing bacterium Leptospirillum ferriphilum YSK.</title>
        <authorList>
            <person name="Guo X."/>
            <person name="Yin H."/>
            <person name="Liang Y."/>
            <person name="Hu Q."/>
            <person name="Ma L."/>
            <person name="Xiao Y."/>
            <person name="Zhang X."/>
            <person name="Qiu G."/>
            <person name="Liu X."/>
        </authorList>
    </citation>
    <scope>NUCLEOTIDE SEQUENCE [LARGE SCALE GENOMIC DNA]</scope>
    <source>
        <strain evidence="2">YSK</strain>
    </source>
</reference>
<accession>A0A059XYM9</accession>
<dbReference type="KEGG" id="lfp:Y981_04505"/>